<dbReference type="PANTHER" id="PTHR46060:SF2">
    <property type="entry name" value="HISTONE-LYSINE N-METHYLTRANSFERASE SETMAR"/>
    <property type="match status" value="1"/>
</dbReference>
<dbReference type="GO" id="GO:0006303">
    <property type="term" value="P:double-strand break repair via nonhomologous end joining"/>
    <property type="evidence" value="ECO:0007669"/>
    <property type="project" value="TreeGrafter"/>
</dbReference>
<dbReference type="GO" id="GO:0003690">
    <property type="term" value="F:double-stranded DNA binding"/>
    <property type="evidence" value="ECO:0007669"/>
    <property type="project" value="TreeGrafter"/>
</dbReference>
<dbReference type="GO" id="GO:0035861">
    <property type="term" value="C:site of double-strand break"/>
    <property type="evidence" value="ECO:0007669"/>
    <property type="project" value="TreeGrafter"/>
</dbReference>
<dbReference type="STRING" id="151549.A0A4C1Y5R0"/>
<comment type="caution">
    <text evidence="2">The sequence shown here is derived from an EMBL/GenBank/DDBJ whole genome shotgun (WGS) entry which is preliminary data.</text>
</comment>
<dbReference type="InterPro" id="IPR052709">
    <property type="entry name" value="Transposase-MT_Hybrid"/>
</dbReference>
<feature type="domain" description="Mos1 transposase HTH" evidence="1">
    <location>
        <begin position="90"/>
        <end position="128"/>
    </location>
</feature>
<dbReference type="GO" id="GO:0044774">
    <property type="term" value="P:mitotic DNA integrity checkpoint signaling"/>
    <property type="evidence" value="ECO:0007669"/>
    <property type="project" value="TreeGrafter"/>
</dbReference>
<dbReference type="GO" id="GO:0005634">
    <property type="term" value="C:nucleus"/>
    <property type="evidence" value="ECO:0007669"/>
    <property type="project" value="TreeGrafter"/>
</dbReference>
<dbReference type="GO" id="GO:0003697">
    <property type="term" value="F:single-stranded DNA binding"/>
    <property type="evidence" value="ECO:0007669"/>
    <property type="project" value="TreeGrafter"/>
</dbReference>
<dbReference type="GO" id="GO:0000729">
    <property type="term" value="P:DNA double-strand break processing"/>
    <property type="evidence" value="ECO:0007669"/>
    <property type="project" value="TreeGrafter"/>
</dbReference>
<reference evidence="2 3" key="1">
    <citation type="journal article" date="2019" name="Commun. Biol.">
        <title>The bagworm genome reveals a unique fibroin gene that provides high tensile strength.</title>
        <authorList>
            <person name="Kono N."/>
            <person name="Nakamura H."/>
            <person name="Ohtoshi R."/>
            <person name="Tomita M."/>
            <person name="Numata K."/>
            <person name="Arakawa K."/>
        </authorList>
    </citation>
    <scope>NUCLEOTIDE SEQUENCE [LARGE SCALE GENOMIC DNA]</scope>
</reference>
<dbReference type="Proteomes" id="UP000299102">
    <property type="component" value="Unassembled WGS sequence"/>
</dbReference>
<dbReference type="GO" id="GO:0044547">
    <property type="term" value="F:DNA topoisomerase binding"/>
    <property type="evidence" value="ECO:0007669"/>
    <property type="project" value="TreeGrafter"/>
</dbReference>
<dbReference type="InterPro" id="IPR041426">
    <property type="entry name" value="Mos1_HTH"/>
</dbReference>
<dbReference type="PANTHER" id="PTHR46060">
    <property type="entry name" value="MARINER MOS1 TRANSPOSASE-LIKE PROTEIN"/>
    <property type="match status" value="1"/>
</dbReference>
<dbReference type="Gene3D" id="1.10.10.10">
    <property type="entry name" value="Winged helix-like DNA-binding domain superfamily/Winged helix DNA-binding domain"/>
    <property type="match status" value="1"/>
</dbReference>
<dbReference type="Pfam" id="PF17906">
    <property type="entry name" value="HTH_48"/>
    <property type="match status" value="1"/>
</dbReference>
<name>A0A4C1Y5R0_EUMVA</name>
<dbReference type="EMBL" id="BGZK01001069">
    <property type="protein sequence ID" value="GBP70294.1"/>
    <property type="molecule type" value="Genomic_DNA"/>
</dbReference>
<dbReference type="GO" id="GO:0000014">
    <property type="term" value="F:single-stranded DNA endodeoxyribonuclease activity"/>
    <property type="evidence" value="ECO:0007669"/>
    <property type="project" value="TreeGrafter"/>
</dbReference>
<proteinExistence type="predicted"/>
<organism evidence="2 3">
    <name type="scientific">Eumeta variegata</name>
    <name type="common">Bagworm moth</name>
    <name type="synonym">Eumeta japonica</name>
    <dbReference type="NCBI Taxonomy" id="151549"/>
    <lineage>
        <taxon>Eukaryota</taxon>
        <taxon>Metazoa</taxon>
        <taxon>Ecdysozoa</taxon>
        <taxon>Arthropoda</taxon>
        <taxon>Hexapoda</taxon>
        <taxon>Insecta</taxon>
        <taxon>Pterygota</taxon>
        <taxon>Neoptera</taxon>
        <taxon>Endopterygota</taxon>
        <taxon>Lepidoptera</taxon>
        <taxon>Glossata</taxon>
        <taxon>Ditrysia</taxon>
        <taxon>Tineoidea</taxon>
        <taxon>Psychidae</taxon>
        <taxon>Oiketicinae</taxon>
        <taxon>Eumeta</taxon>
    </lineage>
</organism>
<dbReference type="GO" id="GO:0042800">
    <property type="term" value="F:histone H3K4 methyltransferase activity"/>
    <property type="evidence" value="ECO:0007669"/>
    <property type="project" value="TreeGrafter"/>
</dbReference>
<evidence type="ECO:0000259" key="1">
    <source>
        <dbReference type="Pfam" id="PF17906"/>
    </source>
</evidence>
<gene>
    <name evidence="2" type="ORF">EVAR_52313_1</name>
</gene>
<keyword evidence="3" id="KW-1185">Reference proteome</keyword>
<sequence length="272" mass="31514">MQPQIAHLCVISIVNSKYIYSTYLVQKKHRGGAVVLETTVAAEREDNITQKTYEGHTELIRNKGSPRSRVREVKTEKGISRRSVSFVGTFNLKKSATEAHRFLVEAYNETALSERTCREWFQKLKNGDFDVEDKDTNGRPKIYDDAELEELLEEDSSQTKKELALTLKVTQQAVSHRLKSLKIIHKQGNWVPYDLKPIDVQLRLYVSEMLLAQKRVFYIESSLVMKSGYIIVIKKKKIMGTTWSRVNVRSIPEYSWKTFGGVWWDLLGVIYY</sequence>
<dbReference type="GO" id="GO:0015074">
    <property type="term" value="P:DNA integration"/>
    <property type="evidence" value="ECO:0007669"/>
    <property type="project" value="TreeGrafter"/>
</dbReference>
<dbReference type="Gene3D" id="1.10.10.1450">
    <property type="match status" value="1"/>
</dbReference>
<dbReference type="GO" id="GO:0000793">
    <property type="term" value="C:condensed chromosome"/>
    <property type="evidence" value="ECO:0007669"/>
    <property type="project" value="TreeGrafter"/>
</dbReference>
<dbReference type="OrthoDB" id="6431778at2759"/>
<evidence type="ECO:0000313" key="2">
    <source>
        <dbReference type="EMBL" id="GBP70294.1"/>
    </source>
</evidence>
<evidence type="ECO:0000313" key="3">
    <source>
        <dbReference type="Proteomes" id="UP000299102"/>
    </source>
</evidence>
<dbReference type="GO" id="GO:0031297">
    <property type="term" value="P:replication fork processing"/>
    <property type="evidence" value="ECO:0007669"/>
    <property type="project" value="TreeGrafter"/>
</dbReference>
<protein>
    <submittedName>
        <fullName evidence="2">Mariner Mos1 transposase</fullName>
    </submittedName>
</protein>
<dbReference type="GO" id="GO:0046975">
    <property type="term" value="F:histone H3K36 methyltransferase activity"/>
    <property type="evidence" value="ECO:0007669"/>
    <property type="project" value="TreeGrafter"/>
</dbReference>
<dbReference type="InterPro" id="IPR036388">
    <property type="entry name" value="WH-like_DNA-bd_sf"/>
</dbReference>
<dbReference type="AlphaFoldDB" id="A0A4C1Y5R0"/>
<accession>A0A4C1Y5R0</accession>